<dbReference type="AlphaFoldDB" id="A0A1A9V079"/>
<proteinExistence type="predicted"/>
<feature type="compositionally biased region" description="Basic and acidic residues" evidence="1">
    <location>
        <begin position="1"/>
        <end position="23"/>
    </location>
</feature>
<dbReference type="VEuPathDB" id="VectorBase:GAUT021505"/>
<protein>
    <submittedName>
        <fullName evidence="2">Uncharacterized protein</fullName>
    </submittedName>
</protein>
<name>A0A1A9V079_GLOAU</name>
<keyword evidence="3" id="KW-1185">Reference proteome</keyword>
<sequence length="92" mass="10726">MLQTNEKEHMSTRCLHDPEENKTRKLPVPRLGRRRVVVAESCSPPTNPLHRFPGDNLGENKAWNLKNQSDIFKELHGIYPPVKKMHRQGKYV</sequence>
<organism evidence="2 3">
    <name type="scientific">Glossina austeni</name>
    <name type="common">Savannah tsetse fly</name>
    <dbReference type="NCBI Taxonomy" id="7395"/>
    <lineage>
        <taxon>Eukaryota</taxon>
        <taxon>Metazoa</taxon>
        <taxon>Ecdysozoa</taxon>
        <taxon>Arthropoda</taxon>
        <taxon>Hexapoda</taxon>
        <taxon>Insecta</taxon>
        <taxon>Pterygota</taxon>
        <taxon>Neoptera</taxon>
        <taxon>Endopterygota</taxon>
        <taxon>Diptera</taxon>
        <taxon>Brachycera</taxon>
        <taxon>Muscomorpha</taxon>
        <taxon>Hippoboscoidea</taxon>
        <taxon>Glossinidae</taxon>
        <taxon>Glossina</taxon>
    </lineage>
</organism>
<dbReference type="Proteomes" id="UP000078200">
    <property type="component" value="Unassembled WGS sequence"/>
</dbReference>
<accession>A0A1A9V079</accession>
<dbReference type="EnsemblMetazoa" id="GAUT021505-RA">
    <property type="protein sequence ID" value="GAUT021505-PA"/>
    <property type="gene ID" value="GAUT021505"/>
</dbReference>
<reference evidence="2" key="1">
    <citation type="submission" date="2020-05" db="UniProtKB">
        <authorList>
            <consortium name="EnsemblMetazoa"/>
        </authorList>
    </citation>
    <scope>IDENTIFICATION</scope>
    <source>
        <strain evidence="2">TTRI</strain>
    </source>
</reference>
<feature type="region of interest" description="Disordered" evidence="1">
    <location>
        <begin position="1"/>
        <end position="25"/>
    </location>
</feature>
<evidence type="ECO:0000313" key="2">
    <source>
        <dbReference type="EnsemblMetazoa" id="GAUT021505-PA"/>
    </source>
</evidence>
<evidence type="ECO:0000256" key="1">
    <source>
        <dbReference type="SAM" id="MobiDB-lite"/>
    </source>
</evidence>
<evidence type="ECO:0000313" key="3">
    <source>
        <dbReference type="Proteomes" id="UP000078200"/>
    </source>
</evidence>